<reference evidence="2 3" key="1">
    <citation type="journal article" date="2020" name="Nature">
        <title>Six reference-quality genomes reveal evolution of bat adaptations.</title>
        <authorList>
            <person name="Jebb D."/>
            <person name="Huang Z."/>
            <person name="Pippel M."/>
            <person name="Hughes G.M."/>
            <person name="Lavrichenko K."/>
            <person name="Devanna P."/>
            <person name="Winkler S."/>
            <person name="Jermiin L.S."/>
            <person name="Skirmuntt E.C."/>
            <person name="Katzourakis A."/>
            <person name="Burkitt-Gray L."/>
            <person name="Ray D.A."/>
            <person name="Sullivan K.A.M."/>
            <person name="Roscito J.G."/>
            <person name="Kirilenko B.M."/>
            <person name="Davalos L.M."/>
            <person name="Corthals A.P."/>
            <person name="Power M.L."/>
            <person name="Jones G."/>
            <person name="Ransome R.D."/>
            <person name="Dechmann D.K.N."/>
            <person name="Locatelli A.G."/>
            <person name="Puechmaille S.J."/>
            <person name="Fedrigo O."/>
            <person name="Jarvis E.D."/>
            <person name="Hiller M."/>
            <person name="Vernes S.C."/>
            <person name="Myers E.W."/>
            <person name="Teeling E.C."/>
        </authorList>
    </citation>
    <scope>NUCLEOTIDE SEQUENCE [LARGE SCALE GENOMIC DNA]</scope>
    <source>
        <strain evidence="2">Bat1K_MPI-CBG_1</strain>
    </source>
</reference>
<name>A0A834EMQ0_9CHIR</name>
<organism evidence="2 3">
    <name type="scientific">Phyllostomus discolor</name>
    <name type="common">pale spear-nosed bat</name>
    <dbReference type="NCBI Taxonomy" id="89673"/>
    <lineage>
        <taxon>Eukaryota</taxon>
        <taxon>Metazoa</taxon>
        <taxon>Chordata</taxon>
        <taxon>Craniata</taxon>
        <taxon>Vertebrata</taxon>
        <taxon>Euteleostomi</taxon>
        <taxon>Mammalia</taxon>
        <taxon>Eutheria</taxon>
        <taxon>Laurasiatheria</taxon>
        <taxon>Chiroptera</taxon>
        <taxon>Yangochiroptera</taxon>
        <taxon>Phyllostomidae</taxon>
        <taxon>Phyllostominae</taxon>
        <taxon>Phyllostomus</taxon>
    </lineage>
</organism>
<feature type="region of interest" description="Disordered" evidence="1">
    <location>
        <begin position="88"/>
        <end position="165"/>
    </location>
</feature>
<dbReference type="EMBL" id="JABVXQ010000003">
    <property type="protein sequence ID" value="KAF6119827.1"/>
    <property type="molecule type" value="Genomic_DNA"/>
</dbReference>
<feature type="region of interest" description="Disordered" evidence="1">
    <location>
        <begin position="1"/>
        <end position="70"/>
    </location>
</feature>
<feature type="compositionally biased region" description="Pro residues" evidence="1">
    <location>
        <begin position="48"/>
        <end position="67"/>
    </location>
</feature>
<comment type="caution">
    <text evidence="2">The sequence shown here is derived from an EMBL/GenBank/DDBJ whole genome shotgun (WGS) entry which is preliminary data.</text>
</comment>
<protein>
    <submittedName>
        <fullName evidence="2">Uncharacterized protein</fullName>
    </submittedName>
</protein>
<evidence type="ECO:0000256" key="1">
    <source>
        <dbReference type="SAM" id="MobiDB-lite"/>
    </source>
</evidence>
<feature type="compositionally biased region" description="Polar residues" evidence="1">
    <location>
        <begin position="28"/>
        <end position="38"/>
    </location>
</feature>
<feature type="compositionally biased region" description="Gly residues" evidence="1">
    <location>
        <begin position="125"/>
        <end position="140"/>
    </location>
</feature>
<proteinExistence type="predicted"/>
<evidence type="ECO:0000313" key="2">
    <source>
        <dbReference type="EMBL" id="KAF6119827.1"/>
    </source>
</evidence>
<gene>
    <name evidence="2" type="ORF">HJG60_010213</name>
</gene>
<accession>A0A834EMQ0</accession>
<evidence type="ECO:0000313" key="3">
    <source>
        <dbReference type="Proteomes" id="UP000664940"/>
    </source>
</evidence>
<dbReference type="Proteomes" id="UP000664940">
    <property type="component" value="Unassembled WGS sequence"/>
</dbReference>
<sequence>MESLSGHPLKGFLKEGRPNQWKCPGHLSQPSPQANWSSEGGAFWASALPPPPPPPRTPPPSPPPPPLLLLQLLLTALNPRLDRAELCASPKGVGRGRGGSFTEPQPEPGEARPRGLPSPGPRTVGVGGCSAASGGGGCRGGGDELGRPPEPPTGPGLTPAARLPSPLRVGSRGLVRAGSCLSAVACGRRAAGRGRGREGPLPGLAGVGAPKFGGEGAEIVFNPVWCIFDRRREGKYPHYREKERDKH</sequence>
<dbReference type="AlphaFoldDB" id="A0A834EMQ0"/>